<sequence>MFQKTKNGSIDQLGRTNRIIEETIIKGDIESITDLRLDGVLYGNLKVKGRVVVGPKAQVYGNIECDNADIEGFVEGKMLVNDLLHITESATIKGDLFVGRLSVTPGAVVEAKCDMSNAVGTLGKKDEKDESKKKVSKGE</sequence>
<dbReference type="AlphaFoldDB" id="A0A1G8B153"/>
<organism evidence="2 3">
    <name type="scientific">Myroides phaeus</name>
    <dbReference type="NCBI Taxonomy" id="702745"/>
    <lineage>
        <taxon>Bacteria</taxon>
        <taxon>Pseudomonadati</taxon>
        <taxon>Bacteroidota</taxon>
        <taxon>Flavobacteriia</taxon>
        <taxon>Flavobacteriales</taxon>
        <taxon>Flavobacteriaceae</taxon>
        <taxon>Myroides</taxon>
    </lineage>
</organism>
<dbReference type="Pfam" id="PF04519">
    <property type="entry name" value="Bactofilin"/>
    <property type="match status" value="1"/>
</dbReference>
<dbReference type="InterPro" id="IPR007607">
    <property type="entry name" value="BacA/B"/>
</dbReference>
<keyword evidence="3" id="KW-1185">Reference proteome</keyword>
<comment type="similarity">
    <text evidence="1">Belongs to the bactofilin family.</text>
</comment>
<accession>A0A1G8B153</accession>
<protein>
    <submittedName>
        <fullName evidence="2">Protein CcmA, bactofilin family</fullName>
    </submittedName>
</protein>
<evidence type="ECO:0000313" key="2">
    <source>
        <dbReference type="EMBL" id="SDH26854.1"/>
    </source>
</evidence>
<dbReference type="EMBL" id="FNDQ01000001">
    <property type="protein sequence ID" value="SDH26854.1"/>
    <property type="molecule type" value="Genomic_DNA"/>
</dbReference>
<dbReference type="PANTHER" id="PTHR35024">
    <property type="entry name" value="HYPOTHETICAL CYTOSOLIC PROTEIN"/>
    <property type="match status" value="1"/>
</dbReference>
<dbReference type="STRING" id="702745.SAMN05421818_10166"/>
<name>A0A1G8B153_9FLAO</name>
<gene>
    <name evidence="2" type="ORF">SAMN05421818_10166</name>
</gene>
<dbReference type="Proteomes" id="UP000243588">
    <property type="component" value="Unassembled WGS sequence"/>
</dbReference>
<dbReference type="RefSeq" id="WP_090404442.1">
    <property type="nucleotide sequence ID" value="NZ_FNDQ01000001.1"/>
</dbReference>
<reference evidence="3" key="1">
    <citation type="submission" date="2016-10" db="EMBL/GenBank/DDBJ databases">
        <authorList>
            <person name="Varghese N."/>
            <person name="Submissions S."/>
        </authorList>
    </citation>
    <scope>NUCLEOTIDE SEQUENCE [LARGE SCALE GENOMIC DNA]</scope>
    <source>
        <strain evidence="3">DSM 23313</strain>
    </source>
</reference>
<dbReference type="PANTHER" id="PTHR35024:SF4">
    <property type="entry name" value="POLYMER-FORMING CYTOSKELETAL PROTEIN"/>
    <property type="match status" value="1"/>
</dbReference>
<proteinExistence type="inferred from homology"/>
<evidence type="ECO:0000313" key="3">
    <source>
        <dbReference type="Proteomes" id="UP000243588"/>
    </source>
</evidence>
<evidence type="ECO:0000256" key="1">
    <source>
        <dbReference type="ARBA" id="ARBA00044755"/>
    </source>
</evidence>